<keyword evidence="3" id="KW-1185">Reference proteome</keyword>
<protein>
    <submittedName>
        <fullName evidence="2">Uncharacterized protein family (UPF0051)</fullName>
    </submittedName>
</protein>
<dbReference type="InterPro" id="IPR037284">
    <property type="entry name" value="SUF_FeS_clus_asmbl_SufBD_sf"/>
</dbReference>
<evidence type="ECO:0000313" key="2">
    <source>
        <dbReference type="EMBL" id="SEI64538.1"/>
    </source>
</evidence>
<dbReference type="Pfam" id="PF01458">
    <property type="entry name" value="SUFBD_core"/>
    <property type="match status" value="1"/>
</dbReference>
<dbReference type="OrthoDB" id="9803529at2"/>
<dbReference type="InterPro" id="IPR055346">
    <property type="entry name" value="Fe-S_cluster_assembly_SufBD"/>
</dbReference>
<evidence type="ECO:0000259" key="1">
    <source>
        <dbReference type="Pfam" id="PF01458"/>
    </source>
</evidence>
<dbReference type="PANTHER" id="PTHR43575:SF1">
    <property type="entry name" value="PROTEIN ABCI7, CHLOROPLASTIC"/>
    <property type="match status" value="1"/>
</dbReference>
<dbReference type="GeneID" id="54120198"/>
<dbReference type="AlphaFoldDB" id="A0A1H6S8V1"/>
<dbReference type="eggNOG" id="COG0719">
    <property type="taxonomic scope" value="Bacteria"/>
</dbReference>
<name>A0A1H6S8V1_9FIRM</name>
<dbReference type="Proteomes" id="UP000183028">
    <property type="component" value="Unassembled WGS sequence"/>
</dbReference>
<sequence>MGENSYIYSHHVFLEDDQVKDVVLPEGVHLEGTTLSFDEGKYDLHVVISLHHDGELHYHFAKNTTVNLVETRTLADNVKLSRTFKVDENAHINIFNENDSVNKAAIHFDDQGVVGRDASFHLGYAELSDGSLDANYNFILAGTNANMKLRMAALSKLEEKKHYTVNIEHHAPYTYGIMDNYGVAKDAGSMTIDGIGTIKKGMHKSESHQTNKIMVFDEASRASANPYLYIDDYDVQASHAAGVGRMDENHLYYLQSRGLTKRQAMQLITYGYLKPVIDVVDNPMIKERFEKVLGKVGA</sequence>
<evidence type="ECO:0000313" key="3">
    <source>
        <dbReference type="Proteomes" id="UP000183028"/>
    </source>
</evidence>
<dbReference type="PANTHER" id="PTHR43575">
    <property type="entry name" value="PROTEIN ABCI7, CHLOROPLASTIC"/>
    <property type="match status" value="1"/>
</dbReference>
<reference evidence="3" key="1">
    <citation type="submission" date="2016-10" db="EMBL/GenBank/DDBJ databases">
        <authorList>
            <person name="Varghese N."/>
        </authorList>
    </citation>
    <scope>NUCLEOTIDE SEQUENCE [LARGE SCALE GENOMIC DNA]</scope>
    <source>
        <strain evidence="3">DSM 20406</strain>
    </source>
</reference>
<dbReference type="GO" id="GO:0016226">
    <property type="term" value="P:iron-sulfur cluster assembly"/>
    <property type="evidence" value="ECO:0007669"/>
    <property type="project" value="InterPro"/>
</dbReference>
<dbReference type="STRING" id="322505.SAMN04487836_1079"/>
<dbReference type="RefSeq" id="WP_033162799.1">
    <property type="nucleotide sequence ID" value="NZ_CACWHD010000038.1"/>
</dbReference>
<dbReference type="SUPFAM" id="SSF101960">
    <property type="entry name" value="Stabilizer of iron transporter SufD"/>
    <property type="match status" value="1"/>
</dbReference>
<dbReference type="EMBL" id="FNYK01000014">
    <property type="protein sequence ID" value="SEI64538.1"/>
    <property type="molecule type" value="Genomic_DNA"/>
</dbReference>
<organism evidence="2 3">
    <name type="scientific">Sharpea azabuensis</name>
    <dbReference type="NCBI Taxonomy" id="322505"/>
    <lineage>
        <taxon>Bacteria</taxon>
        <taxon>Bacillati</taxon>
        <taxon>Bacillota</taxon>
        <taxon>Erysipelotrichia</taxon>
        <taxon>Erysipelotrichales</taxon>
        <taxon>Coprobacillaceae</taxon>
        <taxon>Sharpea</taxon>
    </lineage>
</organism>
<accession>A0A1H6S8V1</accession>
<dbReference type="InterPro" id="IPR000825">
    <property type="entry name" value="SUF_FeS_clus_asmbl_SufBD_core"/>
</dbReference>
<proteinExistence type="predicted"/>
<gene>
    <name evidence="2" type="ORF">SAMN04487834_101417</name>
</gene>
<feature type="domain" description="SUF system FeS cluster assembly SufBD core" evidence="1">
    <location>
        <begin position="82"/>
        <end position="271"/>
    </location>
</feature>